<feature type="transmembrane region" description="Helical" evidence="1">
    <location>
        <begin position="158"/>
        <end position="176"/>
    </location>
</feature>
<keyword evidence="1" id="KW-1133">Transmembrane helix</keyword>
<dbReference type="EMBL" id="CP023777">
    <property type="protein sequence ID" value="ATL48613.1"/>
    <property type="molecule type" value="Genomic_DNA"/>
</dbReference>
<dbReference type="RefSeq" id="WP_098194986.1">
    <property type="nucleotide sequence ID" value="NZ_CP023777.1"/>
</dbReference>
<sequence length="179" mass="20723">MNQILSYQSKSFQDKFTLFHNDQQVGNLYKAEWLGNPIHGSLYGHHYKFVAKGFFRLNILVHDEDQQKEIGKIRLHKLGFHFTNGTMELWDRSEYKFKVSGFFFPRWCWLKEGKAIMSSEVIPSFFKSSGTIRAEENSQQLNTLLAAAGIHLKNRSKGVNLVSIVACSLFILSWLLTKM</sequence>
<evidence type="ECO:0000313" key="2">
    <source>
        <dbReference type="EMBL" id="ATL48613.1"/>
    </source>
</evidence>
<dbReference type="OrthoDB" id="673957at2"/>
<proteinExistence type="predicted"/>
<gene>
    <name evidence="2" type="ORF">COR50_16385</name>
</gene>
<keyword evidence="1" id="KW-0812">Transmembrane</keyword>
<keyword evidence="1" id="KW-0472">Membrane</keyword>
<dbReference type="AlphaFoldDB" id="A0A291QXM0"/>
<name>A0A291QXM0_9BACT</name>
<evidence type="ECO:0000256" key="1">
    <source>
        <dbReference type="SAM" id="Phobius"/>
    </source>
</evidence>
<organism evidence="2 3">
    <name type="scientific">Chitinophaga caeni</name>
    <dbReference type="NCBI Taxonomy" id="2029983"/>
    <lineage>
        <taxon>Bacteria</taxon>
        <taxon>Pseudomonadati</taxon>
        <taxon>Bacteroidota</taxon>
        <taxon>Chitinophagia</taxon>
        <taxon>Chitinophagales</taxon>
        <taxon>Chitinophagaceae</taxon>
        <taxon>Chitinophaga</taxon>
    </lineage>
</organism>
<evidence type="ECO:0000313" key="3">
    <source>
        <dbReference type="Proteomes" id="UP000220133"/>
    </source>
</evidence>
<protein>
    <submittedName>
        <fullName evidence="2">Uncharacterized protein</fullName>
    </submittedName>
</protein>
<keyword evidence="3" id="KW-1185">Reference proteome</keyword>
<dbReference type="Proteomes" id="UP000220133">
    <property type="component" value="Chromosome"/>
</dbReference>
<dbReference type="KEGG" id="cbae:COR50_16385"/>
<reference evidence="2 3" key="1">
    <citation type="submission" date="2017-10" db="EMBL/GenBank/DDBJ databases">
        <title>Paenichitinophaga pekingensis gen. nov., sp. nov., isolated from activated sludge.</title>
        <authorList>
            <person name="Jin D."/>
            <person name="Kong X."/>
            <person name="Deng Y."/>
            <person name="Bai Z."/>
        </authorList>
    </citation>
    <scope>NUCLEOTIDE SEQUENCE [LARGE SCALE GENOMIC DNA]</scope>
    <source>
        <strain evidence="2 3">13</strain>
    </source>
</reference>
<accession>A0A291QXM0</accession>